<evidence type="ECO:0000256" key="2">
    <source>
        <dbReference type="SAM" id="SignalP"/>
    </source>
</evidence>
<dbReference type="EMBL" id="CADEBC010000301">
    <property type="protein sequence ID" value="CAB3227934.1"/>
    <property type="molecule type" value="Genomic_DNA"/>
</dbReference>
<dbReference type="Gene3D" id="3.10.100.10">
    <property type="entry name" value="Mannose-Binding Protein A, subunit A"/>
    <property type="match status" value="1"/>
</dbReference>
<reference evidence="6 7" key="1">
    <citation type="submission" date="2020-04" db="EMBL/GenBank/DDBJ databases">
        <authorList>
            <person name="Wallbank WR R."/>
            <person name="Pardo Diaz C."/>
            <person name="Kozak K."/>
            <person name="Martin S."/>
            <person name="Jiggins C."/>
            <person name="Moest M."/>
            <person name="Warren A I."/>
            <person name="Byers J.R.P. K."/>
            <person name="Montejo-Kovacevich G."/>
            <person name="Yen C E."/>
        </authorList>
    </citation>
    <scope>NUCLEOTIDE SEQUENCE [LARGE SCALE GENOMIC DNA]</scope>
</reference>
<protein>
    <recommendedName>
        <fullName evidence="3">C-type lectin domain-containing protein</fullName>
    </recommendedName>
</protein>
<dbReference type="AlphaFoldDB" id="A0A8S0Z7S1"/>
<dbReference type="CDD" id="cd00037">
    <property type="entry name" value="CLECT"/>
    <property type="match status" value="1"/>
</dbReference>
<dbReference type="Pfam" id="PF00059">
    <property type="entry name" value="Lectin_C"/>
    <property type="match status" value="1"/>
</dbReference>
<evidence type="ECO:0000313" key="5">
    <source>
        <dbReference type="EMBL" id="CAB3228195.1"/>
    </source>
</evidence>
<keyword evidence="1" id="KW-0430">Lectin</keyword>
<dbReference type="SUPFAM" id="SSF56436">
    <property type="entry name" value="C-type lectin-like"/>
    <property type="match status" value="1"/>
</dbReference>
<dbReference type="InterPro" id="IPR016187">
    <property type="entry name" value="CTDL_fold"/>
</dbReference>
<dbReference type="Proteomes" id="UP000494256">
    <property type="component" value="Unassembled WGS sequence"/>
</dbReference>
<keyword evidence="6" id="KW-1185">Reference proteome</keyword>
<keyword evidence="2" id="KW-0732">Signal</keyword>
<dbReference type="InterPro" id="IPR051663">
    <property type="entry name" value="CLec_Tetranectin-domain"/>
</dbReference>
<feature type="signal peptide" evidence="2">
    <location>
        <begin position="1"/>
        <end position="24"/>
    </location>
</feature>
<evidence type="ECO:0000256" key="1">
    <source>
        <dbReference type="ARBA" id="ARBA00022734"/>
    </source>
</evidence>
<dbReference type="InterPro" id="IPR001304">
    <property type="entry name" value="C-type_lectin-like"/>
</dbReference>
<dbReference type="PROSITE" id="PS50041">
    <property type="entry name" value="C_TYPE_LECTIN_2"/>
    <property type="match status" value="1"/>
</dbReference>
<dbReference type="PANTHER" id="PTHR22799:SF6">
    <property type="entry name" value="C-TYPE LECTIN DOMAIN FAMILY 4 MEMBER M-LIKE"/>
    <property type="match status" value="1"/>
</dbReference>
<dbReference type="EMBL" id="CADEBD010000282">
    <property type="protein sequence ID" value="CAB3228195.1"/>
    <property type="molecule type" value="Genomic_DNA"/>
</dbReference>
<organism evidence="4 6">
    <name type="scientific">Arctia plantaginis</name>
    <name type="common">Wood tiger moth</name>
    <name type="synonym">Phalaena plantaginis</name>
    <dbReference type="NCBI Taxonomy" id="874455"/>
    <lineage>
        <taxon>Eukaryota</taxon>
        <taxon>Metazoa</taxon>
        <taxon>Ecdysozoa</taxon>
        <taxon>Arthropoda</taxon>
        <taxon>Hexapoda</taxon>
        <taxon>Insecta</taxon>
        <taxon>Pterygota</taxon>
        <taxon>Neoptera</taxon>
        <taxon>Endopterygota</taxon>
        <taxon>Lepidoptera</taxon>
        <taxon>Glossata</taxon>
        <taxon>Ditrysia</taxon>
        <taxon>Noctuoidea</taxon>
        <taxon>Erebidae</taxon>
        <taxon>Arctiinae</taxon>
        <taxon>Arctia</taxon>
    </lineage>
</organism>
<proteinExistence type="predicted"/>
<sequence>MTENFFNTRFVILASLLSAVGVNGIPTNGYTVNEGAGKEYKLVYQSRTWSSAEETCKRDGAKLAVPKSKEEFEFIQRLVRGMYYPAITGTSYKFVVWVGINNLENYKVWKNVEGENIENSGYYTFSGDNGKGYSDNPAEPHCVAIDPANPGLRDWWCHHQQPINLCVTSDKNTLVLLTFVSDYLGINVIWVCSCPRQVQPGQNIRQLKESEGKE</sequence>
<evidence type="ECO:0000313" key="6">
    <source>
        <dbReference type="Proteomes" id="UP000494106"/>
    </source>
</evidence>
<dbReference type="OrthoDB" id="7357196at2759"/>
<dbReference type="Proteomes" id="UP000494106">
    <property type="component" value="Unassembled WGS sequence"/>
</dbReference>
<feature type="chain" id="PRO_5036434232" description="C-type lectin domain-containing protein" evidence="2">
    <location>
        <begin position="25"/>
        <end position="214"/>
    </location>
</feature>
<name>A0A8S0Z7S1_ARCPL</name>
<dbReference type="SMART" id="SM00034">
    <property type="entry name" value="CLECT"/>
    <property type="match status" value="1"/>
</dbReference>
<dbReference type="PANTHER" id="PTHR22799">
    <property type="entry name" value="TETRANECTIN-RELATED"/>
    <property type="match status" value="1"/>
</dbReference>
<evidence type="ECO:0000259" key="3">
    <source>
        <dbReference type="PROSITE" id="PS50041"/>
    </source>
</evidence>
<comment type="caution">
    <text evidence="4">The sequence shown here is derived from an EMBL/GenBank/DDBJ whole genome shotgun (WGS) entry which is preliminary data.</text>
</comment>
<dbReference type="GO" id="GO:0030246">
    <property type="term" value="F:carbohydrate binding"/>
    <property type="evidence" value="ECO:0007669"/>
    <property type="project" value="UniProtKB-KW"/>
</dbReference>
<evidence type="ECO:0000313" key="7">
    <source>
        <dbReference type="Proteomes" id="UP000494256"/>
    </source>
</evidence>
<feature type="domain" description="C-type lectin" evidence="3">
    <location>
        <begin position="35"/>
        <end position="155"/>
    </location>
</feature>
<dbReference type="InterPro" id="IPR016186">
    <property type="entry name" value="C-type_lectin-like/link_sf"/>
</dbReference>
<gene>
    <name evidence="5" type="ORF">APLA_LOCUS3422</name>
    <name evidence="4" type="ORF">APLA_LOCUS3484</name>
</gene>
<evidence type="ECO:0000313" key="4">
    <source>
        <dbReference type="EMBL" id="CAB3227934.1"/>
    </source>
</evidence>
<accession>A0A8S0Z7S1</accession>